<protein>
    <recommendedName>
        <fullName evidence="1">BTB domain-containing protein</fullName>
    </recommendedName>
</protein>
<evidence type="ECO:0000313" key="3">
    <source>
        <dbReference type="Proteomes" id="UP001159428"/>
    </source>
</evidence>
<dbReference type="PROSITE" id="PS50097">
    <property type="entry name" value="BTB"/>
    <property type="match status" value="1"/>
</dbReference>
<dbReference type="Proteomes" id="UP001159428">
    <property type="component" value="Unassembled WGS sequence"/>
</dbReference>
<gene>
    <name evidence="2" type="ORF">PMEA_00025498</name>
</gene>
<keyword evidence="3" id="KW-1185">Reference proteome</keyword>
<dbReference type="Gene3D" id="1.25.40.420">
    <property type="match status" value="1"/>
</dbReference>
<organism evidence="2 3">
    <name type="scientific">Pocillopora meandrina</name>
    <dbReference type="NCBI Taxonomy" id="46732"/>
    <lineage>
        <taxon>Eukaryota</taxon>
        <taxon>Metazoa</taxon>
        <taxon>Cnidaria</taxon>
        <taxon>Anthozoa</taxon>
        <taxon>Hexacorallia</taxon>
        <taxon>Scleractinia</taxon>
        <taxon>Astrocoeniina</taxon>
        <taxon>Pocilloporidae</taxon>
        <taxon>Pocillopora</taxon>
    </lineage>
</organism>
<dbReference type="Pfam" id="PF00651">
    <property type="entry name" value="BTB"/>
    <property type="match status" value="1"/>
</dbReference>
<evidence type="ECO:0000313" key="2">
    <source>
        <dbReference type="EMBL" id="CAH3039896.1"/>
    </source>
</evidence>
<comment type="caution">
    <text evidence="2">The sequence shown here is derived from an EMBL/GenBank/DDBJ whole genome shotgun (WGS) entry which is preliminary data.</text>
</comment>
<dbReference type="GO" id="GO:0005829">
    <property type="term" value="C:cytosol"/>
    <property type="evidence" value="ECO:0007669"/>
    <property type="project" value="TreeGrafter"/>
</dbReference>
<dbReference type="InterPro" id="IPR011705">
    <property type="entry name" value="BACK"/>
</dbReference>
<name>A0AAU9W1G0_9CNID</name>
<dbReference type="SUPFAM" id="SSF54695">
    <property type="entry name" value="POZ domain"/>
    <property type="match status" value="1"/>
</dbReference>
<dbReference type="GO" id="GO:0022008">
    <property type="term" value="P:neurogenesis"/>
    <property type="evidence" value="ECO:0007669"/>
    <property type="project" value="TreeGrafter"/>
</dbReference>
<dbReference type="SMART" id="SM00225">
    <property type="entry name" value="BTB"/>
    <property type="match status" value="1"/>
</dbReference>
<dbReference type="EMBL" id="CALNXJ010000005">
    <property type="protein sequence ID" value="CAH3039896.1"/>
    <property type="molecule type" value="Genomic_DNA"/>
</dbReference>
<feature type="domain" description="BTB" evidence="1">
    <location>
        <begin position="30"/>
        <end position="99"/>
    </location>
</feature>
<accession>A0AAU9W1G0</accession>
<reference evidence="2 3" key="1">
    <citation type="submission" date="2022-05" db="EMBL/GenBank/DDBJ databases">
        <authorList>
            <consortium name="Genoscope - CEA"/>
            <person name="William W."/>
        </authorList>
    </citation>
    <scope>NUCLEOTIDE SEQUENCE [LARGE SCALE GENOMIC DNA]</scope>
</reference>
<dbReference type="PANTHER" id="PTHR45774:SF3">
    <property type="entry name" value="BTB (POZ) DOMAIN-CONTAINING 2B-RELATED"/>
    <property type="match status" value="1"/>
</dbReference>
<proteinExistence type="predicted"/>
<sequence length="253" mass="29325">MASACSERWQASLSTILKRNRYMFNNPLISDIKFAFPNHDKRIIPAHKYVLAISSPVFFAMFYGELLEKKETVDITDCDPDIFLQFLRYLYCDDVSLKNVNQAIYLLYLADKYDVPSLVTKCVNFVDGAMDPLNAFAVIPHARRFRHPGLEDKCWEVIDYNAKDIVLSASFLELEHDLLDRFVERSSLRIDHEVSLFRAVDKWAQRRCEEENMVVSGSSKRSLLGEHLVRNIRFSRMSPQEFSDVVIPSEILS</sequence>
<dbReference type="InterPro" id="IPR011333">
    <property type="entry name" value="SKP1/BTB/POZ_sf"/>
</dbReference>
<dbReference type="AlphaFoldDB" id="A0AAU9W1G0"/>
<dbReference type="PANTHER" id="PTHR45774">
    <property type="entry name" value="BTB/POZ DOMAIN-CONTAINING"/>
    <property type="match status" value="1"/>
</dbReference>
<dbReference type="Gene3D" id="3.30.710.10">
    <property type="entry name" value="Potassium Channel Kv1.1, Chain A"/>
    <property type="match status" value="1"/>
</dbReference>
<dbReference type="SMART" id="SM00875">
    <property type="entry name" value="BACK"/>
    <property type="match status" value="1"/>
</dbReference>
<dbReference type="InterPro" id="IPR000210">
    <property type="entry name" value="BTB/POZ_dom"/>
</dbReference>
<dbReference type="Pfam" id="PF07707">
    <property type="entry name" value="BACK"/>
    <property type="match status" value="1"/>
</dbReference>
<evidence type="ECO:0000259" key="1">
    <source>
        <dbReference type="PROSITE" id="PS50097"/>
    </source>
</evidence>